<dbReference type="InterPro" id="IPR006208">
    <property type="entry name" value="Glyco_hormone_CN"/>
</dbReference>
<dbReference type="Proteomes" id="UP001642483">
    <property type="component" value="Unassembled WGS sequence"/>
</dbReference>
<comment type="similarity">
    <text evidence="2">Belongs to the glycoprotein hormones subunit beta family.</text>
</comment>
<dbReference type="EMBL" id="CAWYQH010000046">
    <property type="protein sequence ID" value="CAK8677638.1"/>
    <property type="molecule type" value="Genomic_DNA"/>
</dbReference>
<dbReference type="Gene3D" id="2.10.90.10">
    <property type="entry name" value="Cystine-knot cytokines"/>
    <property type="match status" value="1"/>
</dbReference>
<comment type="subcellular location">
    <subcellularLocation>
        <location evidence="1">Secreted</location>
    </subcellularLocation>
</comment>
<feature type="domain" description="Glycoprotein hormone subunit beta" evidence="6">
    <location>
        <begin position="116"/>
        <end position="209"/>
    </location>
</feature>
<dbReference type="PANTHER" id="PTHR11515:SF13">
    <property type="entry name" value="GLYCOPROTEIN HORMONE BETA 5, ISOFORM A"/>
    <property type="match status" value="1"/>
</dbReference>
<proteinExistence type="inferred from homology"/>
<keyword evidence="4" id="KW-1015">Disulfide bond</keyword>
<comment type="caution">
    <text evidence="7">The sequence shown here is derived from an EMBL/GenBank/DDBJ whole genome shotgun (WGS) entry which is preliminary data.</text>
</comment>
<keyword evidence="8" id="KW-1185">Reference proteome</keyword>
<dbReference type="PANTHER" id="PTHR11515">
    <property type="entry name" value="GLYCOPROTEIN HORMONE BETA CHAIN"/>
    <property type="match status" value="1"/>
</dbReference>
<gene>
    <name evidence="7" type="ORF">CVLEPA_LOCUS6998</name>
</gene>
<dbReference type="InterPro" id="IPR029034">
    <property type="entry name" value="Cystine-knot_cytokine"/>
</dbReference>
<keyword evidence="5" id="KW-0732">Signal</keyword>
<dbReference type="CDD" id="cd00069">
    <property type="entry name" value="GHB_like"/>
    <property type="match status" value="1"/>
</dbReference>
<evidence type="ECO:0000256" key="1">
    <source>
        <dbReference type="ARBA" id="ARBA00004613"/>
    </source>
</evidence>
<sequence length="211" mass="23252">MASMKASAQRVDQLILGLLICLTIAATVKAAAIEASISEQNTRSFIKDLTRFARLRSKRSPEEMVAESTDAGSWSEDGEVKTNLLGRVSREVITTRMHAFRRNGAGGHDRTVKCGNCELRLRQVAVKKPTCRVRKVVISTCAGMCETFEIPEMNGLTKKHHTVCRPSQVEYVSVKLQGCARGVYPFVTLSKATACKCQKCSSKDTSCRSLY</sequence>
<keyword evidence="3" id="KW-0964">Secreted</keyword>
<evidence type="ECO:0000256" key="3">
    <source>
        <dbReference type="ARBA" id="ARBA00022525"/>
    </source>
</evidence>
<dbReference type="InterPro" id="IPR001545">
    <property type="entry name" value="Gonadotropin_bsu"/>
</dbReference>
<evidence type="ECO:0000256" key="2">
    <source>
        <dbReference type="ARBA" id="ARBA00006552"/>
    </source>
</evidence>
<accession>A0ABP0FFH1</accession>
<protein>
    <recommendedName>
        <fullName evidence="6">Glycoprotein hormone subunit beta domain-containing protein</fullName>
    </recommendedName>
</protein>
<reference evidence="7 8" key="1">
    <citation type="submission" date="2024-02" db="EMBL/GenBank/DDBJ databases">
        <authorList>
            <person name="Daric V."/>
            <person name="Darras S."/>
        </authorList>
    </citation>
    <scope>NUCLEOTIDE SEQUENCE [LARGE SCALE GENOMIC DNA]</scope>
</reference>
<feature type="chain" id="PRO_5046767506" description="Glycoprotein hormone subunit beta domain-containing protein" evidence="5">
    <location>
        <begin position="31"/>
        <end position="211"/>
    </location>
</feature>
<dbReference type="Pfam" id="PF00007">
    <property type="entry name" value="Cys_knot"/>
    <property type="match status" value="1"/>
</dbReference>
<organism evidence="7 8">
    <name type="scientific">Clavelina lepadiformis</name>
    <name type="common">Light-bulb sea squirt</name>
    <name type="synonym">Ascidia lepadiformis</name>
    <dbReference type="NCBI Taxonomy" id="159417"/>
    <lineage>
        <taxon>Eukaryota</taxon>
        <taxon>Metazoa</taxon>
        <taxon>Chordata</taxon>
        <taxon>Tunicata</taxon>
        <taxon>Ascidiacea</taxon>
        <taxon>Aplousobranchia</taxon>
        <taxon>Clavelinidae</taxon>
        <taxon>Clavelina</taxon>
    </lineage>
</organism>
<evidence type="ECO:0000256" key="5">
    <source>
        <dbReference type="SAM" id="SignalP"/>
    </source>
</evidence>
<dbReference type="SMART" id="SM00068">
    <property type="entry name" value="GHB"/>
    <property type="match status" value="1"/>
</dbReference>
<name>A0ABP0FFH1_CLALP</name>
<evidence type="ECO:0000313" key="8">
    <source>
        <dbReference type="Proteomes" id="UP001642483"/>
    </source>
</evidence>
<evidence type="ECO:0000259" key="6">
    <source>
        <dbReference type="Pfam" id="PF00007"/>
    </source>
</evidence>
<dbReference type="SUPFAM" id="SSF57501">
    <property type="entry name" value="Cystine-knot cytokines"/>
    <property type="match status" value="1"/>
</dbReference>
<evidence type="ECO:0000256" key="4">
    <source>
        <dbReference type="ARBA" id="ARBA00023157"/>
    </source>
</evidence>
<feature type="signal peptide" evidence="5">
    <location>
        <begin position="1"/>
        <end position="30"/>
    </location>
</feature>
<evidence type="ECO:0000313" key="7">
    <source>
        <dbReference type="EMBL" id="CAK8677638.1"/>
    </source>
</evidence>